<feature type="chain" id="PRO_5036177968" description="DOMON domain-containing protein" evidence="5">
    <location>
        <begin position="31"/>
        <end position="736"/>
    </location>
</feature>
<evidence type="ECO:0000256" key="1">
    <source>
        <dbReference type="ARBA" id="ARBA00010676"/>
    </source>
</evidence>
<dbReference type="SUPFAM" id="SSF49742">
    <property type="entry name" value="PHM/PNGase F"/>
    <property type="match status" value="2"/>
</dbReference>
<reference evidence="7 8" key="1">
    <citation type="submission" date="2017-06" db="EMBL/GenBank/DDBJ databases">
        <title>Aedes aegypti genome working group (AGWG) sequencing and assembly.</title>
        <authorList>
            <consortium name="Aedes aegypti Genome Working Group (AGWG)"/>
            <person name="Matthews B.J."/>
        </authorList>
    </citation>
    <scope>NUCLEOTIDE SEQUENCE [LARGE SCALE GENOMIC DNA]</scope>
    <source>
        <strain evidence="7 8">LVP_AGWG</strain>
    </source>
</reference>
<keyword evidence="2" id="KW-1015">Disulfide bond</keyword>
<reference evidence="7" key="2">
    <citation type="submission" date="2020-05" db="UniProtKB">
        <authorList>
            <consortium name="EnsemblMetazoa"/>
        </authorList>
    </citation>
    <scope>IDENTIFICATION</scope>
    <source>
        <strain evidence="7">LVP_AGWG</strain>
    </source>
</reference>
<dbReference type="InterPro" id="IPR008977">
    <property type="entry name" value="PHM/PNGase_F_dom_sf"/>
</dbReference>
<feature type="region of interest" description="Disordered" evidence="4">
    <location>
        <begin position="683"/>
        <end position="711"/>
    </location>
</feature>
<dbReference type="GO" id="GO:0004500">
    <property type="term" value="F:dopamine beta-monooxygenase activity"/>
    <property type="evidence" value="ECO:0007669"/>
    <property type="project" value="InterPro"/>
</dbReference>
<dbReference type="GO" id="GO:0030667">
    <property type="term" value="C:secretory granule membrane"/>
    <property type="evidence" value="ECO:0007669"/>
    <property type="project" value="TreeGrafter"/>
</dbReference>
<dbReference type="PRINTS" id="PR00767">
    <property type="entry name" value="DBMONOXGNASE"/>
</dbReference>
<dbReference type="SMART" id="SM00664">
    <property type="entry name" value="DoH"/>
    <property type="match status" value="1"/>
</dbReference>
<dbReference type="InterPro" id="IPR005018">
    <property type="entry name" value="DOMON_domain"/>
</dbReference>
<dbReference type="EnsemblMetazoa" id="AAEL011332-RB">
    <property type="protein sequence ID" value="AAEL011332-PB"/>
    <property type="gene ID" value="AAEL011332"/>
</dbReference>
<dbReference type="PANTHER" id="PTHR10157">
    <property type="entry name" value="DOPAMINE BETA HYDROXYLASE RELATED"/>
    <property type="match status" value="1"/>
</dbReference>
<protein>
    <recommendedName>
        <fullName evidence="6">DOMON domain-containing protein</fullName>
    </recommendedName>
</protein>
<evidence type="ECO:0000259" key="6">
    <source>
        <dbReference type="PROSITE" id="PS50836"/>
    </source>
</evidence>
<evidence type="ECO:0000256" key="2">
    <source>
        <dbReference type="ARBA" id="ARBA00023157"/>
    </source>
</evidence>
<organism evidence="7 8">
    <name type="scientific">Aedes aegypti</name>
    <name type="common">Yellowfever mosquito</name>
    <name type="synonym">Culex aegypti</name>
    <dbReference type="NCBI Taxonomy" id="7159"/>
    <lineage>
        <taxon>Eukaryota</taxon>
        <taxon>Metazoa</taxon>
        <taxon>Ecdysozoa</taxon>
        <taxon>Arthropoda</taxon>
        <taxon>Hexapoda</taxon>
        <taxon>Insecta</taxon>
        <taxon>Pterygota</taxon>
        <taxon>Neoptera</taxon>
        <taxon>Endopterygota</taxon>
        <taxon>Diptera</taxon>
        <taxon>Nematocera</taxon>
        <taxon>Culicoidea</taxon>
        <taxon>Culicidae</taxon>
        <taxon>Culicinae</taxon>
        <taxon>Aedini</taxon>
        <taxon>Aedes</taxon>
        <taxon>Stegomyia</taxon>
    </lineage>
</organism>
<name>A0A6I8TMG8_AEDAE</name>
<dbReference type="Gene3D" id="2.60.120.310">
    <property type="entry name" value="Copper type II, ascorbate-dependent monooxygenase, N-terminal domain"/>
    <property type="match status" value="1"/>
</dbReference>
<keyword evidence="5" id="KW-0732">Signal</keyword>
<dbReference type="InterPro" id="IPR024548">
    <property type="entry name" value="Cu2_monoox_C"/>
</dbReference>
<dbReference type="GO" id="GO:0005507">
    <property type="term" value="F:copper ion binding"/>
    <property type="evidence" value="ECO:0007669"/>
    <property type="project" value="InterPro"/>
</dbReference>
<dbReference type="PANTHER" id="PTHR10157:SF40">
    <property type="entry name" value="MOXD1 HOMOLOG 2"/>
    <property type="match status" value="1"/>
</dbReference>
<dbReference type="Gene3D" id="2.60.40.1210">
    <property type="entry name" value="Cellobiose dehydrogenase, cytochrome domain"/>
    <property type="match status" value="1"/>
</dbReference>
<sequence>MGNSKMRKSTRMVRCFQCLLVAWSWQLGIGGSNWDHIMDFDQNYRLLWTSTSKDITFEVQSRTQGFVGLGFSRDGTLADSDIVVGWMDDGQAQFQDRHIRAGSDGDPIIDPSQDYTLLSLYQNQTHTVMRFKRNLNTCDNKDDFPITNDTMRVIFMYSKQKPQKGSLALPDPLEAFKGSRSVFLTQRTNQHLLTNEADINILELRNMDVELPESDESLYWCKIFKLDDFHQKHHLIRYEPVFDSSTSVLFLNHMILYECQGLSNELEMLSRRHGQPCFQIKATHCNTVVANWARGSDGFSFPQEAGYPLDSHQATYYLLETHYNNPDYSYDFSSFYRKNLSKQQRNMKIHNGEDEAADDADNYDEDRENQDDYRDDGSEPEAEQQVVDNSGLKLYYTQSLRNFDAGVLSVGIDPNWRHIIPPGQEKVVSEGHCIGACTQQSFPQEGINIFAVMTRTHLIGRQVKLRQIRGNEELQPIVHDTNVDPSYQDYRWLPTPVKALPGDSLIAECIYDSSSRKSITLGGMTTREEICLVLTLYYPRQQALTSCHSLPSLPTVLHSLGIQELASGSNPVEISSPPELAGMTLEKRLISYDWANQFENFQYVTRLGSFKPMCWANAMLPGIEMESYVSNITRHWEPVDTCRNIHTNMISEPVQDGSEPNMIDMPAMDDHESTNLIDTELKAKVTPRPGGSTYSQGGNRPTSGRSSGSSEHGSVLRIVMATAMLAATSSIVNRLI</sequence>
<dbReference type="InterPro" id="IPR028460">
    <property type="entry name" value="Tbh/DBH"/>
</dbReference>
<keyword evidence="8" id="KW-1185">Reference proteome</keyword>
<comment type="similarity">
    <text evidence="1">Belongs to the copper type II ascorbate-dependent monooxygenase family.</text>
</comment>
<dbReference type="GO" id="GO:0042420">
    <property type="term" value="P:dopamine catabolic process"/>
    <property type="evidence" value="ECO:0007669"/>
    <property type="project" value="TreeGrafter"/>
</dbReference>
<dbReference type="Pfam" id="PF01082">
    <property type="entry name" value="Cu2_monooxygen"/>
    <property type="match status" value="1"/>
</dbReference>
<keyword evidence="3" id="KW-0325">Glycoprotein</keyword>
<dbReference type="FunFam" id="2.60.120.230:FF:000001">
    <property type="entry name" value="Monooxygenase, DBH-like 1"/>
    <property type="match status" value="1"/>
</dbReference>
<dbReference type="InterPro" id="IPR036939">
    <property type="entry name" value="Cu2_ascorb_mOase_N_sf"/>
</dbReference>
<proteinExistence type="inferred from homology"/>
<dbReference type="OrthoDB" id="19261at2759"/>
<accession>A0A6I8TMG8</accession>
<evidence type="ECO:0000256" key="5">
    <source>
        <dbReference type="SAM" id="SignalP"/>
    </source>
</evidence>
<feature type="signal peptide" evidence="5">
    <location>
        <begin position="1"/>
        <end position="30"/>
    </location>
</feature>
<evidence type="ECO:0000256" key="3">
    <source>
        <dbReference type="ARBA" id="ARBA00023180"/>
    </source>
</evidence>
<evidence type="ECO:0000256" key="4">
    <source>
        <dbReference type="SAM" id="MobiDB-lite"/>
    </source>
</evidence>
<dbReference type="InterPro" id="IPR014784">
    <property type="entry name" value="Cu2_ascorb_mOase-like_C"/>
</dbReference>
<dbReference type="GO" id="GO:0042421">
    <property type="term" value="P:norepinephrine biosynthetic process"/>
    <property type="evidence" value="ECO:0007669"/>
    <property type="project" value="TreeGrafter"/>
</dbReference>
<dbReference type="GO" id="GO:0005615">
    <property type="term" value="C:extracellular space"/>
    <property type="evidence" value="ECO:0007669"/>
    <property type="project" value="TreeGrafter"/>
</dbReference>
<feature type="compositionally biased region" description="Acidic residues" evidence="4">
    <location>
        <begin position="354"/>
        <end position="369"/>
    </location>
</feature>
<dbReference type="InterPro" id="IPR045266">
    <property type="entry name" value="DOH_DOMON"/>
</dbReference>
<dbReference type="EnsemblMetazoa" id="AAEL011332-RC">
    <property type="protein sequence ID" value="AAEL011332-PC"/>
    <property type="gene ID" value="AAEL011332"/>
</dbReference>
<dbReference type="InterPro" id="IPR000323">
    <property type="entry name" value="Cu2_ascorb_mOase_N"/>
</dbReference>
<dbReference type="InParanoid" id="A0A6I8TMG8"/>
<feature type="compositionally biased region" description="Low complexity" evidence="4">
    <location>
        <begin position="697"/>
        <end position="711"/>
    </location>
</feature>
<dbReference type="InterPro" id="IPR000945">
    <property type="entry name" value="DBH-like"/>
</dbReference>
<dbReference type="CDD" id="cd09631">
    <property type="entry name" value="DOMON_DOH"/>
    <property type="match status" value="1"/>
</dbReference>
<dbReference type="AlphaFoldDB" id="A0A6I8TMG8"/>
<gene>
    <name evidence="7" type="primary">5574699</name>
</gene>
<feature type="domain" description="DOMON" evidence="6">
    <location>
        <begin position="42"/>
        <end position="158"/>
    </location>
</feature>
<evidence type="ECO:0000313" key="8">
    <source>
        <dbReference type="Proteomes" id="UP000008820"/>
    </source>
</evidence>
<dbReference type="Pfam" id="PF03712">
    <property type="entry name" value="Cu2_monoox_C"/>
    <property type="match status" value="1"/>
</dbReference>
<dbReference type="Pfam" id="PF03351">
    <property type="entry name" value="DOMON"/>
    <property type="match status" value="1"/>
</dbReference>
<evidence type="ECO:0000313" key="7">
    <source>
        <dbReference type="EnsemblMetazoa" id="AAEL011332-PC"/>
    </source>
</evidence>
<dbReference type="PROSITE" id="PS50836">
    <property type="entry name" value="DOMON"/>
    <property type="match status" value="1"/>
</dbReference>
<dbReference type="GO" id="GO:0006589">
    <property type="term" value="P:octopamine biosynthetic process"/>
    <property type="evidence" value="ECO:0007669"/>
    <property type="project" value="TreeGrafter"/>
</dbReference>
<dbReference type="Gene3D" id="2.60.120.230">
    <property type="match status" value="1"/>
</dbReference>
<feature type="region of interest" description="Disordered" evidence="4">
    <location>
        <begin position="349"/>
        <end position="388"/>
    </location>
</feature>
<dbReference type="Proteomes" id="UP000008820">
    <property type="component" value="Chromosome 3"/>
</dbReference>